<dbReference type="Proteomes" id="UP001187192">
    <property type="component" value="Unassembled WGS sequence"/>
</dbReference>
<reference evidence="2" key="1">
    <citation type="submission" date="2023-07" db="EMBL/GenBank/DDBJ databases">
        <title>draft genome sequence of fig (Ficus carica).</title>
        <authorList>
            <person name="Takahashi T."/>
            <person name="Nishimura K."/>
        </authorList>
    </citation>
    <scope>NUCLEOTIDE SEQUENCE</scope>
</reference>
<comment type="caution">
    <text evidence="2">The sequence shown here is derived from an EMBL/GenBank/DDBJ whole genome shotgun (WGS) entry which is preliminary data.</text>
</comment>
<proteinExistence type="predicted"/>
<dbReference type="AlphaFoldDB" id="A0AA88IUI3"/>
<accession>A0AA88IUI3</accession>
<keyword evidence="3" id="KW-1185">Reference proteome</keyword>
<organism evidence="2 3">
    <name type="scientific">Ficus carica</name>
    <name type="common">Common fig</name>
    <dbReference type="NCBI Taxonomy" id="3494"/>
    <lineage>
        <taxon>Eukaryota</taxon>
        <taxon>Viridiplantae</taxon>
        <taxon>Streptophyta</taxon>
        <taxon>Embryophyta</taxon>
        <taxon>Tracheophyta</taxon>
        <taxon>Spermatophyta</taxon>
        <taxon>Magnoliopsida</taxon>
        <taxon>eudicotyledons</taxon>
        <taxon>Gunneridae</taxon>
        <taxon>Pentapetalae</taxon>
        <taxon>rosids</taxon>
        <taxon>fabids</taxon>
        <taxon>Rosales</taxon>
        <taxon>Moraceae</taxon>
        <taxon>Ficeae</taxon>
        <taxon>Ficus</taxon>
    </lineage>
</organism>
<evidence type="ECO:0000313" key="2">
    <source>
        <dbReference type="EMBL" id="GMN57963.1"/>
    </source>
</evidence>
<evidence type="ECO:0000256" key="1">
    <source>
        <dbReference type="SAM" id="MobiDB-lite"/>
    </source>
</evidence>
<evidence type="ECO:0000313" key="3">
    <source>
        <dbReference type="Proteomes" id="UP001187192"/>
    </source>
</evidence>
<feature type="compositionally biased region" description="Basic and acidic residues" evidence="1">
    <location>
        <begin position="1"/>
        <end position="10"/>
    </location>
</feature>
<feature type="region of interest" description="Disordered" evidence="1">
    <location>
        <begin position="1"/>
        <end position="53"/>
    </location>
</feature>
<gene>
    <name evidence="2" type="ORF">TIFTF001_027072</name>
</gene>
<sequence length="53" mass="5746">MSLESHEHRLTHLHGVAKKAGCPPSKRRQPPLQPPAASHFALRNGQKPASSLS</sequence>
<name>A0AA88IUI3_FICCA</name>
<protein>
    <submittedName>
        <fullName evidence="2">Uncharacterized protein</fullName>
    </submittedName>
</protein>
<dbReference type="EMBL" id="BTGU01000074">
    <property type="protein sequence ID" value="GMN57963.1"/>
    <property type="molecule type" value="Genomic_DNA"/>
</dbReference>